<accession>A0A7G8BKB7</accession>
<gene>
    <name evidence="4" type="ORF">H7849_03110</name>
</gene>
<keyword evidence="1" id="KW-0732">Signal</keyword>
<dbReference type="Pfam" id="PF05193">
    <property type="entry name" value="Peptidase_M16_C"/>
    <property type="match status" value="1"/>
</dbReference>
<protein>
    <submittedName>
        <fullName evidence="4">Insulinase family protein</fullName>
    </submittedName>
</protein>
<dbReference type="InterPro" id="IPR050361">
    <property type="entry name" value="MPP/UQCRC_Complex"/>
</dbReference>
<organism evidence="4 5">
    <name type="scientific">Alloacidobacterium dinghuense</name>
    <dbReference type="NCBI Taxonomy" id="2763107"/>
    <lineage>
        <taxon>Bacteria</taxon>
        <taxon>Pseudomonadati</taxon>
        <taxon>Acidobacteriota</taxon>
        <taxon>Terriglobia</taxon>
        <taxon>Terriglobales</taxon>
        <taxon>Acidobacteriaceae</taxon>
        <taxon>Alloacidobacterium</taxon>
    </lineage>
</organism>
<evidence type="ECO:0000259" key="2">
    <source>
        <dbReference type="Pfam" id="PF00675"/>
    </source>
</evidence>
<sequence length="463" mass="50107">MMNMTNKITISTLILAAAASTTALAQKQTPPEGAPPKAFTVPAHESYTLPNGLKITLVPYGIIPKVTVSLAVNAGSINEGSNHGGVASITSELLKEGTEKLTPEQLADEAARMGSTVSVTATDDQTIAELDILSEFGPDAVRLLSDVLQHPRLPDSELPRLKTDLLRQIALGSSRPQVIAQMHFRKIIYGDHPYSVVLPSDTEVKAITLDDVKTYFNTNFNPERSHLYVAGKFETGAVKKAISESFSKWPKGGAPWKPDVPSPKSGHTLDVTDRPGAPQSTLIIGLPVPPPNSPDAIPLLVTNALLGGSFNSRITANIREQKGYTYSPFSTISRRYHDAYWAENADVTTQFTGPSIKEIFGEIDRLKGAPPADPELKGIQNYLSGLFIIQNSSRGALITQLQYVDFQGLGEDYLKTYVAKVNAVAPADVQKMTANYLKPDQMTIVVVGDKSKITDQLTPWSTQ</sequence>
<dbReference type="Proteomes" id="UP000515312">
    <property type="component" value="Chromosome"/>
</dbReference>
<dbReference type="InterPro" id="IPR007863">
    <property type="entry name" value="Peptidase_M16_C"/>
</dbReference>
<dbReference type="InterPro" id="IPR011249">
    <property type="entry name" value="Metalloenz_LuxS/M16"/>
</dbReference>
<evidence type="ECO:0000259" key="3">
    <source>
        <dbReference type="Pfam" id="PF05193"/>
    </source>
</evidence>
<feature type="domain" description="Peptidase M16 C-terminal" evidence="3">
    <location>
        <begin position="207"/>
        <end position="381"/>
    </location>
</feature>
<dbReference type="Pfam" id="PF00675">
    <property type="entry name" value="Peptidase_M16"/>
    <property type="match status" value="1"/>
</dbReference>
<dbReference type="AlphaFoldDB" id="A0A7G8BKB7"/>
<dbReference type="SUPFAM" id="SSF63411">
    <property type="entry name" value="LuxS/MPP-like metallohydrolase"/>
    <property type="match status" value="2"/>
</dbReference>
<dbReference type="PANTHER" id="PTHR11851:SF224">
    <property type="entry name" value="PROCESSING PROTEASE"/>
    <property type="match status" value="1"/>
</dbReference>
<dbReference type="Gene3D" id="3.30.830.10">
    <property type="entry name" value="Metalloenzyme, LuxS/M16 peptidase-like"/>
    <property type="match status" value="2"/>
</dbReference>
<dbReference type="InterPro" id="IPR011765">
    <property type="entry name" value="Pept_M16_N"/>
</dbReference>
<dbReference type="EMBL" id="CP060394">
    <property type="protein sequence ID" value="QNI32987.1"/>
    <property type="molecule type" value="Genomic_DNA"/>
</dbReference>
<proteinExistence type="predicted"/>
<name>A0A7G8BKB7_9BACT</name>
<keyword evidence="5" id="KW-1185">Reference proteome</keyword>
<evidence type="ECO:0000313" key="4">
    <source>
        <dbReference type="EMBL" id="QNI32987.1"/>
    </source>
</evidence>
<dbReference type="PANTHER" id="PTHR11851">
    <property type="entry name" value="METALLOPROTEASE"/>
    <property type="match status" value="1"/>
</dbReference>
<feature type="domain" description="Peptidase M16 N-terminal" evidence="2">
    <location>
        <begin position="65"/>
        <end position="194"/>
    </location>
</feature>
<feature type="chain" id="PRO_5029018000" evidence="1">
    <location>
        <begin position="26"/>
        <end position="463"/>
    </location>
</feature>
<dbReference type="RefSeq" id="WP_186744061.1">
    <property type="nucleotide sequence ID" value="NZ_CP060394.1"/>
</dbReference>
<feature type="signal peptide" evidence="1">
    <location>
        <begin position="1"/>
        <end position="25"/>
    </location>
</feature>
<evidence type="ECO:0000256" key="1">
    <source>
        <dbReference type="SAM" id="SignalP"/>
    </source>
</evidence>
<dbReference type="GO" id="GO:0046872">
    <property type="term" value="F:metal ion binding"/>
    <property type="evidence" value="ECO:0007669"/>
    <property type="project" value="InterPro"/>
</dbReference>
<dbReference type="KEGG" id="adin:H7849_03110"/>
<reference evidence="4 5" key="1">
    <citation type="submission" date="2020-08" db="EMBL/GenBank/DDBJ databases">
        <title>Edaphobacter telluris sp. nov. and Acidobacterium dinghuensis sp. nov., two acidobacteria isolated from forest soil.</title>
        <authorList>
            <person name="Fu J."/>
            <person name="Qiu L."/>
        </authorList>
    </citation>
    <scope>NUCLEOTIDE SEQUENCE [LARGE SCALE GENOMIC DNA]</scope>
    <source>
        <strain evidence="4">4Y35</strain>
    </source>
</reference>
<evidence type="ECO:0000313" key="5">
    <source>
        <dbReference type="Proteomes" id="UP000515312"/>
    </source>
</evidence>